<dbReference type="EMBL" id="QEFB01000009">
    <property type="protein sequence ID" value="PWC06826.1"/>
    <property type="molecule type" value="Genomic_DNA"/>
</dbReference>
<comment type="caution">
    <text evidence="3">The sequence shown here is derived from an EMBL/GenBank/DDBJ whole genome shotgun (WGS) entry which is preliminary data.</text>
</comment>
<evidence type="ECO:0008006" key="5">
    <source>
        <dbReference type="Google" id="ProtNLM"/>
    </source>
</evidence>
<organism evidence="3 4">
    <name type="scientific">Mycetocola zhujimingii</name>
    <dbReference type="NCBI Taxonomy" id="2079792"/>
    <lineage>
        <taxon>Bacteria</taxon>
        <taxon>Bacillati</taxon>
        <taxon>Actinomycetota</taxon>
        <taxon>Actinomycetes</taxon>
        <taxon>Micrococcales</taxon>
        <taxon>Microbacteriaceae</taxon>
        <taxon>Mycetocola</taxon>
    </lineage>
</organism>
<dbReference type="AlphaFoldDB" id="A0A2U1TD76"/>
<sequence length="382" mass="41324">MNTRDETRTGLRTDALTTETKRRQVRRFYRAFAEQHPRVKQPAMTVRLVMLYIGGAAASLGALAMALGALAELAGQASDAGEGVGMLAICGLFVVAAFTLLRAGSRLAARHGTAMRHYRFARFAADNGMTYEPGPMKGSHVAPLAARGKLTLTRLMRPTSERSIEFANYELEIGAKRDRALQFGGVCALRLPAPLPHIVLRAQAGGRSLATTTPHRAQALSLEGDFDEHFTLYCPEGYEQDALYLFTPDVMAELIDRVHGFDVEIVDDWLFLESSRDVVTLDPGTWHNVVAATTAVTAAIDRWGRWRDSRDESGASPRRATLPAAGAHDQPARRHQAPSLAGEPRVAPGGRRLRMTAGSGAVLSTILVVTYVVVVAIANNAG</sequence>
<feature type="transmembrane region" description="Helical" evidence="2">
    <location>
        <begin position="48"/>
        <end position="71"/>
    </location>
</feature>
<keyword evidence="2" id="KW-0472">Membrane</keyword>
<dbReference type="RefSeq" id="WP_108962955.1">
    <property type="nucleotide sequence ID" value="NZ_QEFB01000009.1"/>
</dbReference>
<evidence type="ECO:0000256" key="1">
    <source>
        <dbReference type="SAM" id="MobiDB-lite"/>
    </source>
</evidence>
<evidence type="ECO:0000256" key="2">
    <source>
        <dbReference type="SAM" id="Phobius"/>
    </source>
</evidence>
<feature type="transmembrane region" description="Helical" evidence="2">
    <location>
        <begin position="360"/>
        <end position="378"/>
    </location>
</feature>
<keyword evidence="2" id="KW-0812">Transmembrane</keyword>
<accession>A0A2U1TD76</accession>
<feature type="transmembrane region" description="Helical" evidence="2">
    <location>
        <begin position="83"/>
        <end position="101"/>
    </location>
</feature>
<evidence type="ECO:0000313" key="3">
    <source>
        <dbReference type="EMBL" id="PWC06826.1"/>
    </source>
</evidence>
<name>A0A2U1TD76_9MICO</name>
<feature type="region of interest" description="Disordered" evidence="1">
    <location>
        <begin position="307"/>
        <end position="351"/>
    </location>
</feature>
<dbReference type="Proteomes" id="UP000244962">
    <property type="component" value="Unassembled WGS sequence"/>
</dbReference>
<keyword evidence="2" id="KW-1133">Transmembrane helix</keyword>
<evidence type="ECO:0000313" key="4">
    <source>
        <dbReference type="Proteomes" id="UP000244962"/>
    </source>
</evidence>
<reference evidence="4" key="1">
    <citation type="submission" date="2018-04" db="EMBL/GenBank/DDBJ databases">
        <authorList>
            <person name="Liu S."/>
            <person name="Wang Z."/>
            <person name="Li J."/>
        </authorList>
    </citation>
    <scope>NUCLEOTIDE SEQUENCE [LARGE SCALE GENOMIC DNA]</scope>
    <source>
        <strain evidence="4">622</strain>
    </source>
</reference>
<gene>
    <name evidence="3" type="ORF">DF223_09385</name>
</gene>
<protein>
    <recommendedName>
        <fullName evidence="5">DUF3137 domain-containing protein</fullName>
    </recommendedName>
</protein>
<proteinExistence type="predicted"/>
<keyword evidence="4" id="KW-1185">Reference proteome</keyword>